<accession>A0A430FLA6</accession>
<dbReference type="Pfam" id="PF00535">
    <property type="entry name" value="Glycos_transf_2"/>
    <property type="match status" value="1"/>
</dbReference>
<comment type="caution">
    <text evidence="4">The sequence shown here is derived from an EMBL/GenBank/DDBJ whole genome shotgun (WGS) entry which is preliminary data.</text>
</comment>
<dbReference type="SUPFAM" id="SSF53448">
    <property type="entry name" value="Nucleotide-diphospho-sugar transferases"/>
    <property type="match status" value="1"/>
</dbReference>
<dbReference type="OrthoDB" id="9810303at2"/>
<sequence length="337" mass="37470">MRLFIQIPCLNEEKTLPLVLKEMPTSIPGIDDIELLIIDDGCSDRTVEVARSLGVRHVVHHAKPMGLARAFRDGVDYALKHGADIVVNTDGDNQYPSASIADLVQPIVRHEAEIVVGDRQTAKIKEFSAFKKLMQHFGSWVVNKAAGTHIPDAASGFRAYSKKSLLQLNIVTEFSYCMETIIQAGNKRIAITSIPITTNPKTRESRLFSNIFEHMAKSGGAIIRSFLMFKSNVIFKWAAIVFGVLGLIPFVRYLVFFFSGDSAGHVQSMLAGVALILLAAFCIALQIISEVQRIQRKLVEDQLERTKELEYSLQARTIWGQQDEYGGYDGEPTGDLK</sequence>
<feature type="transmembrane region" description="Helical" evidence="2">
    <location>
        <begin position="268"/>
        <end position="288"/>
    </location>
</feature>
<evidence type="ECO:0000313" key="5">
    <source>
        <dbReference type="Proteomes" id="UP000287533"/>
    </source>
</evidence>
<comment type="similarity">
    <text evidence="1">Belongs to the glycosyltransferase 2 family.</text>
</comment>
<feature type="domain" description="Glycosyltransferase 2-like" evidence="3">
    <location>
        <begin position="7"/>
        <end position="165"/>
    </location>
</feature>
<dbReference type="PANTHER" id="PTHR48090">
    <property type="entry name" value="UNDECAPRENYL-PHOSPHATE 4-DEOXY-4-FORMAMIDO-L-ARABINOSE TRANSFERASE-RELATED"/>
    <property type="match status" value="1"/>
</dbReference>
<dbReference type="CDD" id="cd04179">
    <property type="entry name" value="DPM_DPG-synthase_like"/>
    <property type="match status" value="1"/>
</dbReference>
<dbReference type="Proteomes" id="UP000287533">
    <property type="component" value="Unassembled WGS sequence"/>
</dbReference>
<reference evidence="4 5" key="1">
    <citation type="submission" date="2018-09" db="EMBL/GenBank/DDBJ databases">
        <title>Characterization of the phylogenetic diversity of five novel species belonging to the genus Bifidobacterium.</title>
        <authorList>
            <person name="Lugli G.A."/>
            <person name="Duranti S."/>
            <person name="Milani C."/>
        </authorList>
    </citation>
    <scope>NUCLEOTIDE SEQUENCE [LARGE SCALE GENOMIC DNA]</scope>
    <source>
        <strain evidence="4 5">2034B</strain>
    </source>
</reference>
<dbReference type="InterPro" id="IPR050256">
    <property type="entry name" value="Glycosyltransferase_2"/>
</dbReference>
<dbReference type="GO" id="GO:0016740">
    <property type="term" value="F:transferase activity"/>
    <property type="evidence" value="ECO:0007669"/>
    <property type="project" value="UniProtKB-KW"/>
</dbReference>
<keyword evidence="4" id="KW-0808">Transferase</keyword>
<protein>
    <submittedName>
        <fullName evidence="4">Family 2 glycosyl transferase</fullName>
    </submittedName>
</protein>
<dbReference type="Gene3D" id="3.90.550.10">
    <property type="entry name" value="Spore Coat Polysaccharide Biosynthesis Protein SpsA, Chain A"/>
    <property type="match status" value="1"/>
</dbReference>
<organism evidence="4 5">
    <name type="scientific">Bifidobacterium goeldii</name>
    <dbReference type="NCBI Taxonomy" id="2306975"/>
    <lineage>
        <taxon>Bacteria</taxon>
        <taxon>Bacillati</taxon>
        <taxon>Actinomycetota</taxon>
        <taxon>Actinomycetes</taxon>
        <taxon>Bifidobacteriales</taxon>
        <taxon>Bifidobacteriaceae</taxon>
        <taxon>Bifidobacterium</taxon>
    </lineage>
</organism>
<evidence type="ECO:0000256" key="1">
    <source>
        <dbReference type="ARBA" id="ARBA00006739"/>
    </source>
</evidence>
<keyword evidence="2" id="KW-1133">Transmembrane helix</keyword>
<proteinExistence type="inferred from homology"/>
<feature type="transmembrane region" description="Helical" evidence="2">
    <location>
        <begin position="234"/>
        <end position="256"/>
    </location>
</feature>
<dbReference type="PANTHER" id="PTHR48090:SF7">
    <property type="entry name" value="RFBJ PROTEIN"/>
    <property type="match status" value="1"/>
</dbReference>
<keyword evidence="2" id="KW-0812">Transmembrane</keyword>
<evidence type="ECO:0000256" key="2">
    <source>
        <dbReference type="SAM" id="Phobius"/>
    </source>
</evidence>
<keyword evidence="5" id="KW-1185">Reference proteome</keyword>
<dbReference type="AlphaFoldDB" id="A0A430FLA6"/>
<evidence type="ECO:0000259" key="3">
    <source>
        <dbReference type="Pfam" id="PF00535"/>
    </source>
</evidence>
<dbReference type="InterPro" id="IPR001173">
    <property type="entry name" value="Glyco_trans_2-like"/>
</dbReference>
<dbReference type="RefSeq" id="WP_125980436.1">
    <property type="nucleotide sequence ID" value="NZ_QXGL01000002.1"/>
</dbReference>
<dbReference type="EMBL" id="QXGL01000002">
    <property type="protein sequence ID" value="RSX53679.1"/>
    <property type="molecule type" value="Genomic_DNA"/>
</dbReference>
<gene>
    <name evidence="4" type="ORF">D2E25_1002</name>
</gene>
<keyword evidence="2" id="KW-0472">Membrane</keyword>
<dbReference type="InterPro" id="IPR029044">
    <property type="entry name" value="Nucleotide-diphossugar_trans"/>
</dbReference>
<evidence type="ECO:0000313" key="4">
    <source>
        <dbReference type="EMBL" id="RSX53679.1"/>
    </source>
</evidence>
<name>A0A430FLA6_9BIFI</name>